<dbReference type="InterPro" id="IPR001279">
    <property type="entry name" value="Metallo-B-lactamas"/>
</dbReference>
<reference evidence="10" key="1">
    <citation type="journal article" date="2014" name="Int. J. Syst. Evol. Microbiol.">
        <title>Complete genome sequence of Corynebacterium casei LMG S-19264T (=DSM 44701T), isolated from a smear-ripened cheese.</title>
        <authorList>
            <consortium name="US DOE Joint Genome Institute (JGI-PGF)"/>
            <person name="Walter F."/>
            <person name="Albersmeier A."/>
            <person name="Kalinowski J."/>
            <person name="Ruckert C."/>
        </authorList>
    </citation>
    <scope>NUCLEOTIDE SEQUENCE</scope>
    <source>
        <strain evidence="10">JCM 1480</strain>
    </source>
</reference>
<dbReference type="NCBIfam" id="TIGR00360">
    <property type="entry name" value="ComEC_N-term"/>
    <property type="match status" value="1"/>
</dbReference>
<organism evidence="10 12">
    <name type="scientific">Curtobacterium luteum</name>
    <dbReference type="NCBI Taxonomy" id="33881"/>
    <lineage>
        <taxon>Bacteria</taxon>
        <taxon>Bacillati</taxon>
        <taxon>Actinomycetota</taxon>
        <taxon>Actinomycetes</taxon>
        <taxon>Micrococcales</taxon>
        <taxon>Microbacteriaceae</taxon>
        <taxon>Curtobacterium</taxon>
    </lineage>
</organism>
<dbReference type="EMBL" id="JAFBCG010000001">
    <property type="protein sequence ID" value="MBM7801247.1"/>
    <property type="molecule type" value="Genomic_DNA"/>
</dbReference>
<dbReference type="InterPro" id="IPR052159">
    <property type="entry name" value="Competence_DNA_uptake"/>
</dbReference>
<evidence type="ECO:0000256" key="1">
    <source>
        <dbReference type="ARBA" id="ARBA00004651"/>
    </source>
</evidence>
<dbReference type="PROSITE" id="PS51257">
    <property type="entry name" value="PROKAR_LIPOPROTEIN"/>
    <property type="match status" value="1"/>
</dbReference>
<feature type="transmembrane region" description="Helical" evidence="7">
    <location>
        <begin position="343"/>
        <end position="365"/>
    </location>
</feature>
<dbReference type="PANTHER" id="PTHR30619:SF1">
    <property type="entry name" value="RECOMBINATION PROTEIN 2"/>
    <property type="match status" value="1"/>
</dbReference>
<dbReference type="EMBL" id="BMOI01000004">
    <property type="protein sequence ID" value="GGK95695.1"/>
    <property type="molecule type" value="Genomic_DNA"/>
</dbReference>
<feature type="transmembrane region" description="Helical" evidence="7">
    <location>
        <begin position="320"/>
        <end position="337"/>
    </location>
</feature>
<dbReference type="Proteomes" id="UP000746584">
    <property type="component" value="Unassembled WGS sequence"/>
</dbReference>
<evidence type="ECO:0000256" key="2">
    <source>
        <dbReference type="ARBA" id="ARBA00022475"/>
    </source>
</evidence>
<keyword evidence="3 7" id="KW-0812">Transmembrane</keyword>
<dbReference type="Pfam" id="PF03772">
    <property type="entry name" value="Competence"/>
    <property type="match status" value="1"/>
</dbReference>
<evidence type="ECO:0000313" key="13">
    <source>
        <dbReference type="Proteomes" id="UP000746584"/>
    </source>
</evidence>
<feature type="domain" description="ComEC/Rec2-related protein" evidence="9">
    <location>
        <begin position="223"/>
        <end position="483"/>
    </location>
</feature>
<keyword evidence="4 7" id="KW-1133">Transmembrane helix</keyword>
<feature type="compositionally biased region" description="Basic and acidic residues" evidence="6">
    <location>
        <begin position="808"/>
        <end position="823"/>
    </location>
</feature>
<feature type="transmembrane region" description="Helical" evidence="7">
    <location>
        <begin position="12"/>
        <end position="32"/>
    </location>
</feature>
<evidence type="ECO:0000256" key="6">
    <source>
        <dbReference type="SAM" id="MobiDB-lite"/>
    </source>
</evidence>
<evidence type="ECO:0000256" key="7">
    <source>
        <dbReference type="SAM" id="Phobius"/>
    </source>
</evidence>
<feature type="transmembrane region" description="Helical" evidence="7">
    <location>
        <begin position="38"/>
        <end position="59"/>
    </location>
</feature>
<dbReference type="AlphaFoldDB" id="A0A8H9GA15"/>
<comment type="caution">
    <text evidence="10">The sequence shown here is derived from an EMBL/GenBank/DDBJ whole genome shotgun (WGS) entry which is preliminary data.</text>
</comment>
<dbReference type="Proteomes" id="UP000648535">
    <property type="component" value="Unassembled WGS sequence"/>
</dbReference>
<feature type="transmembrane region" description="Helical" evidence="7">
    <location>
        <begin position="66"/>
        <end position="90"/>
    </location>
</feature>
<dbReference type="Pfam" id="PF00753">
    <property type="entry name" value="Lactamase_B"/>
    <property type="match status" value="1"/>
</dbReference>
<protein>
    <submittedName>
        <fullName evidence="11">Competence protein ComEC</fullName>
    </submittedName>
</protein>
<reference evidence="10" key="2">
    <citation type="submission" date="2020-09" db="EMBL/GenBank/DDBJ databases">
        <authorList>
            <person name="Sun Q."/>
            <person name="Ohkuma M."/>
        </authorList>
    </citation>
    <scope>NUCLEOTIDE SEQUENCE</scope>
    <source>
        <strain evidence="10">JCM 1480</strain>
    </source>
</reference>
<feature type="compositionally biased region" description="Basic residues" evidence="6">
    <location>
        <begin position="834"/>
        <end position="861"/>
    </location>
</feature>
<name>A0A8H9GA15_9MICO</name>
<sequence>MGSVRSAVHARLADLRIAAPAAVAWVSCAVLVGVPDSAIAVVIGGGLLVVGGIVLLTLLPRLHGGAIAVAVGLVVTSALLVVLVAVAVAVGEQRRNPPELPGDPGQRTVRLVLDRDLERGARSVAATLIATEDSAGLRVPVRLVPDVQGRGAERFAAGSTLVGTGAVEPDAAGSPTAWVVFLHGPVESRAPTGLLALTDGARRAFVRVTTQLPEPGAALLRGLAIGDRNGLDPDTEGAMETAALTHLTAVSGANCAVIVGLVVLLGRACGLPRVLRAGVAVAFLLAFVVLVRPDPSIVRATLMAVVALVVHLSGRPVRGAQLISLAVIGMLVVDPWYARSFAFALSVLATSGIVVLGPPLTDLLARRLWTPVAAAVAVPVVAQVACWPVTILLAPALPTYAVPANLLTEPLAPIVTVVGLGACLFAPVWPGAASVLAAVAWVPASAVGWVARTAAALPGASAPWPPGVPGVGLAVVVSGCVVVSCFVAAHVRLRLLLAAGVVVVLGIGLVAVPQTVVRGSVPRDWTIAACDVGQGDAVLLRSGGATALVDTGDDPERLAACLDLLGVGHIAVLVLTHYDRDHVGATSAVAASVSTALVGPTGRPADERVLRDLRGAGVEVRRAAAGTAVQLGSLRLVTLWPPRSSTASGNAASIAIRVEPDPACAGCPSAMLLGDLGEAAQRRLVGAGGAERPVDVVKVSHHGSADQDPGLYRSLGARIALIGVGADNTYGHPTRQALDMLAAAGSAVYRTDRNGTVVVAPGNDGPRVWTERSDPEPSARSVGSAGSGVGRRIDVATGARPVAAPEGPHARQEARARRREDRPGAVVGDPPRPGRARHRPRGLPRRPGRRRAPRPARRRGPGARDPRPRSRPVRTGPARHAGQSVALR</sequence>
<evidence type="ECO:0000256" key="5">
    <source>
        <dbReference type="ARBA" id="ARBA00023136"/>
    </source>
</evidence>
<feature type="transmembrane region" description="Helical" evidence="7">
    <location>
        <begin position="274"/>
        <end position="291"/>
    </location>
</feature>
<dbReference type="SUPFAM" id="SSF56281">
    <property type="entry name" value="Metallo-hydrolase/oxidoreductase"/>
    <property type="match status" value="1"/>
</dbReference>
<proteinExistence type="predicted"/>
<feature type="region of interest" description="Disordered" evidence="6">
    <location>
        <begin position="757"/>
        <end position="888"/>
    </location>
</feature>
<evidence type="ECO:0000256" key="3">
    <source>
        <dbReference type="ARBA" id="ARBA00022692"/>
    </source>
</evidence>
<dbReference type="InterPro" id="IPR036866">
    <property type="entry name" value="RibonucZ/Hydroxyglut_hydro"/>
</dbReference>
<dbReference type="InterPro" id="IPR004477">
    <property type="entry name" value="ComEC_N"/>
</dbReference>
<dbReference type="PANTHER" id="PTHR30619">
    <property type="entry name" value="DNA INTERNALIZATION/COMPETENCE PROTEIN COMEC/REC2"/>
    <property type="match status" value="1"/>
</dbReference>
<feature type="transmembrane region" description="Helical" evidence="7">
    <location>
        <begin position="297"/>
        <end position="313"/>
    </location>
</feature>
<feature type="transmembrane region" description="Helical" evidence="7">
    <location>
        <begin position="243"/>
        <end position="265"/>
    </location>
</feature>
<reference evidence="11 13" key="3">
    <citation type="submission" date="2021-01" db="EMBL/GenBank/DDBJ databases">
        <title>Sequencing the genomes of 1000 actinobacteria strains.</title>
        <authorList>
            <person name="Klenk H.-P."/>
        </authorList>
    </citation>
    <scope>NUCLEOTIDE SEQUENCE [LARGE SCALE GENOMIC DNA]</scope>
    <source>
        <strain evidence="11 13">DSM 20542</strain>
    </source>
</reference>
<dbReference type="Gene3D" id="3.60.15.10">
    <property type="entry name" value="Ribonuclease Z/Hydroxyacylglutathione hydrolase-like"/>
    <property type="match status" value="1"/>
</dbReference>
<feature type="transmembrane region" description="Helical" evidence="7">
    <location>
        <begin position="467"/>
        <end position="488"/>
    </location>
</feature>
<evidence type="ECO:0000259" key="9">
    <source>
        <dbReference type="Pfam" id="PF03772"/>
    </source>
</evidence>
<evidence type="ECO:0000259" key="8">
    <source>
        <dbReference type="Pfam" id="PF00753"/>
    </source>
</evidence>
<comment type="subcellular location">
    <subcellularLocation>
        <location evidence="1">Cell membrane</location>
        <topology evidence="1">Multi-pass membrane protein</topology>
    </subcellularLocation>
</comment>
<keyword evidence="2" id="KW-1003">Cell membrane</keyword>
<dbReference type="InterPro" id="IPR035681">
    <property type="entry name" value="ComA-like_MBL"/>
</dbReference>
<feature type="transmembrane region" description="Helical" evidence="7">
    <location>
        <begin position="435"/>
        <end position="455"/>
    </location>
</feature>
<dbReference type="CDD" id="cd07731">
    <property type="entry name" value="ComA-like_MBL-fold"/>
    <property type="match status" value="1"/>
</dbReference>
<keyword evidence="13" id="KW-1185">Reference proteome</keyword>
<accession>A0A8H9GA15</accession>
<feature type="domain" description="Metallo-beta-lactamase" evidence="8">
    <location>
        <begin position="531"/>
        <end position="590"/>
    </location>
</feature>
<feature type="transmembrane region" description="Helical" evidence="7">
    <location>
        <begin position="372"/>
        <end position="398"/>
    </location>
</feature>
<feature type="transmembrane region" description="Helical" evidence="7">
    <location>
        <begin position="410"/>
        <end position="428"/>
    </location>
</feature>
<evidence type="ECO:0000256" key="4">
    <source>
        <dbReference type="ARBA" id="ARBA00022989"/>
    </source>
</evidence>
<evidence type="ECO:0000313" key="10">
    <source>
        <dbReference type="EMBL" id="GGK95695.1"/>
    </source>
</evidence>
<dbReference type="GO" id="GO:0005886">
    <property type="term" value="C:plasma membrane"/>
    <property type="evidence" value="ECO:0007669"/>
    <property type="project" value="UniProtKB-SubCell"/>
</dbReference>
<keyword evidence="5 7" id="KW-0472">Membrane</keyword>
<feature type="transmembrane region" description="Helical" evidence="7">
    <location>
        <begin position="495"/>
        <end position="513"/>
    </location>
</feature>
<evidence type="ECO:0000313" key="12">
    <source>
        <dbReference type="Proteomes" id="UP000648535"/>
    </source>
</evidence>
<evidence type="ECO:0000313" key="11">
    <source>
        <dbReference type="EMBL" id="MBM7801247.1"/>
    </source>
</evidence>
<gene>
    <name evidence="10" type="ORF">GCM10009769_12290</name>
    <name evidence="11" type="ORF">JOE58_000498</name>
</gene>